<reference evidence="3 4" key="1">
    <citation type="journal article" date="2016" name="Nat. Commun.">
        <title>Thousands of microbial genomes shed light on interconnected biogeochemical processes in an aquifer system.</title>
        <authorList>
            <person name="Anantharaman K."/>
            <person name="Brown C.T."/>
            <person name="Hug L.A."/>
            <person name="Sharon I."/>
            <person name="Castelle C.J."/>
            <person name="Probst A.J."/>
            <person name="Thomas B.C."/>
            <person name="Singh A."/>
            <person name="Wilkins M.J."/>
            <person name="Karaoz U."/>
            <person name="Brodie E.L."/>
            <person name="Williams K.H."/>
            <person name="Hubbard S.S."/>
            <person name="Banfield J.F."/>
        </authorList>
    </citation>
    <scope>NUCLEOTIDE SEQUENCE [LARGE SCALE GENOMIC DNA]</scope>
</reference>
<evidence type="ECO:0000313" key="4">
    <source>
        <dbReference type="Proteomes" id="UP000178086"/>
    </source>
</evidence>
<dbReference type="Gene3D" id="3.40.1550.10">
    <property type="entry name" value="CheC-like"/>
    <property type="match status" value="1"/>
</dbReference>
<evidence type="ECO:0000259" key="2">
    <source>
        <dbReference type="Pfam" id="PF13690"/>
    </source>
</evidence>
<dbReference type="EMBL" id="MELI01000062">
    <property type="protein sequence ID" value="OFW33668.1"/>
    <property type="molecule type" value="Genomic_DNA"/>
</dbReference>
<dbReference type="PANTHER" id="PTHR39452:SF1">
    <property type="entry name" value="CHEY-P PHOSPHATASE CHEX"/>
    <property type="match status" value="1"/>
</dbReference>
<dbReference type="InterPro" id="IPR038756">
    <property type="entry name" value="CheX-like"/>
</dbReference>
<dbReference type="Pfam" id="PF13690">
    <property type="entry name" value="CheX"/>
    <property type="match status" value="1"/>
</dbReference>
<feature type="domain" description="Chemotaxis phosphatase CheX-like" evidence="2">
    <location>
        <begin position="43"/>
        <end position="130"/>
    </location>
</feature>
<proteinExistence type="predicted"/>
<dbReference type="PANTHER" id="PTHR39452">
    <property type="entry name" value="CHEY-P PHOSPHATASE CHEX"/>
    <property type="match status" value="1"/>
</dbReference>
<evidence type="ECO:0000256" key="1">
    <source>
        <dbReference type="ARBA" id="ARBA00022500"/>
    </source>
</evidence>
<keyword evidence="1" id="KW-0145">Chemotaxis</keyword>
<dbReference type="CDD" id="cd17906">
    <property type="entry name" value="CheX"/>
    <property type="match status" value="1"/>
</dbReference>
<organism evidence="3 4">
    <name type="scientific">Candidatus Aquicultor primus</name>
    <dbReference type="NCBI Taxonomy" id="1797195"/>
    <lineage>
        <taxon>Bacteria</taxon>
        <taxon>Bacillati</taxon>
        <taxon>Actinomycetota</taxon>
        <taxon>Candidatus Aquicultoria</taxon>
        <taxon>Candidatus Aquicultorales</taxon>
        <taxon>Candidatus Aquicultoraceae</taxon>
        <taxon>Candidatus Aquicultor</taxon>
    </lineage>
</organism>
<accession>A0A1F2UKZ8</accession>
<sequence>MLKAEFVNPFLEAACEVFETETGAKLQKGPISVQKSSLTSQEVSVLLGITGEIHGQVIYGISSKAAKRIASAMIGRNVPLLDELAQSAISELGNMITGLATVKFGESYSSLAITPPTLIIGQKVLISTIDIQRLYVVLMSEFGDIEVSIALKERVNAEDILASKKAAS</sequence>
<comment type="caution">
    <text evidence="3">The sequence shown here is derived from an EMBL/GenBank/DDBJ whole genome shotgun (WGS) entry which is preliminary data.</text>
</comment>
<gene>
    <name evidence="3" type="ORF">A2074_02475</name>
</gene>
<dbReference type="AlphaFoldDB" id="A0A1F2UKZ8"/>
<dbReference type="GO" id="GO:0006935">
    <property type="term" value="P:chemotaxis"/>
    <property type="evidence" value="ECO:0007669"/>
    <property type="project" value="UniProtKB-KW"/>
</dbReference>
<dbReference type="Proteomes" id="UP000178086">
    <property type="component" value="Unassembled WGS sequence"/>
</dbReference>
<dbReference type="InterPro" id="IPR028051">
    <property type="entry name" value="CheX-like_dom"/>
</dbReference>
<dbReference type="InterPro" id="IPR028976">
    <property type="entry name" value="CheC-like_sf"/>
</dbReference>
<name>A0A1F2UKZ8_9ACTN</name>
<protein>
    <recommendedName>
        <fullName evidence="2">Chemotaxis phosphatase CheX-like domain-containing protein</fullName>
    </recommendedName>
</protein>
<evidence type="ECO:0000313" key="3">
    <source>
        <dbReference type="EMBL" id="OFW33668.1"/>
    </source>
</evidence>
<dbReference type="SUPFAM" id="SSF103039">
    <property type="entry name" value="CheC-like"/>
    <property type="match status" value="1"/>
</dbReference>